<comment type="function">
    <text evidence="12">Flavin transferase that catalyzes the transfer of the FMN moiety of FAD and its covalent binding to the hydroxyl group of a threonine residue in a target flavoprotein.</text>
</comment>
<dbReference type="PIRSF" id="PIRSF006268">
    <property type="entry name" value="ApbE"/>
    <property type="match status" value="1"/>
</dbReference>
<evidence type="ECO:0000256" key="1">
    <source>
        <dbReference type="ARBA" id="ARBA00011955"/>
    </source>
</evidence>
<dbReference type="RefSeq" id="WP_002704112.1">
    <property type="nucleotide sequence ID" value="NZ_AGRW01000045.1"/>
</dbReference>
<name>H7EKI2_9SPIR</name>
<dbReference type="EMBL" id="AGRW01000045">
    <property type="protein sequence ID" value="EIC01887.1"/>
    <property type="molecule type" value="Genomic_DNA"/>
</dbReference>
<evidence type="ECO:0000256" key="4">
    <source>
        <dbReference type="ARBA" id="ARBA00022679"/>
    </source>
</evidence>
<comment type="subcellular location">
    <subcellularLocation>
        <location evidence="12">Cell inner membrane</location>
        <topology evidence="12">Lipid-anchor</topology>
        <orientation evidence="12">Periplasmic side</orientation>
    </subcellularLocation>
</comment>
<evidence type="ECO:0000256" key="11">
    <source>
        <dbReference type="PIRSR" id="PIRSR006268-2"/>
    </source>
</evidence>
<keyword evidence="14" id="KW-1185">Reference proteome</keyword>
<dbReference type="PANTHER" id="PTHR30040">
    <property type="entry name" value="THIAMINE BIOSYNTHESIS LIPOPROTEIN APBE"/>
    <property type="match status" value="1"/>
</dbReference>
<evidence type="ECO:0000256" key="2">
    <source>
        <dbReference type="ARBA" id="ARBA00016337"/>
    </source>
</evidence>
<keyword evidence="5 10" id="KW-0479">Metal-binding</keyword>
<gene>
    <name evidence="13" type="ORF">TresaDRAFT_1639</name>
</gene>
<keyword evidence="6 10" id="KW-0274">FAD</keyword>
<evidence type="ECO:0000256" key="9">
    <source>
        <dbReference type="ARBA" id="ARBA00048540"/>
    </source>
</evidence>
<accession>H7EKI2</accession>
<dbReference type="Proteomes" id="UP000003571">
    <property type="component" value="Unassembled WGS sequence"/>
</dbReference>
<organism evidence="13 14">
    <name type="scientific">Treponema saccharophilum DSM 2985</name>
    <dbReference type="NCBI Taxonomy" id="907348"/>
    <lineage>
        <taxon>Bacteria</taxon>
        <taxon>Pseudomonadati</taxon>
        <taxon>Spirochaetota</taxon>
        <taxon>Spirochaetia</taxon>
        <taxon>Spirochaetales</taxon>
        <taxon>Treponemataceae</taxon>
        <taxon>Treponema</taxon>
    </lineage>
</organism>
<keyword evidence="12" id="KW-1003">Cell membrane</keyword>
<feature type="binding site" evidence="11">
    <location>
        <position position="285"/>
    </location>
    <ligand>
        <name>Mg(2+)</name>
        <dbReference type="ChEBI" id="CHEBI:18420"/>
    </ligand>
</feature>
<dbReference type="PROSITE" id="PS51257">
    <property type="entry name" value="PROKAR_LIPOPROTEIN"/>
    <property type="match status" value="1"/>
</dbReference>
<feature type="chain" id="PRO_5005968745" description="FAD:protein FMN transferase" evidence="12">
    <location>
        <begin position="24"/>
        <end position="343"/>
    </location>
</feature>
<dbReference type="Pfam" id="PF02424">
    <property type="entry name" value="ApbE"/>
    <property type="match status" value="1"/>
</dbReference>
<keyword evidence="4 10" id="KW-0808">Transferase</keyword>
<evidence type="ECO:0000256" key="5">
    <source>
        <dbReference type="ARBA" id="ARBA00022723"/>
    </source>
</evidence>
<dbReference type="GO" id="GO:0046872">
    <property type="term" value="F:metal ion binding"/>
    <property type="evidence" value="ECO:0007669"/>
    <property type="project" value="UniProtKB-UniRule"/>
</dbReference>
<sequence>MRSFFVCAALCAALVSCKNVRVADSFAAMNTFMSVQVFSADEKKGREACADVRDEIARLEKSLSVTIPGSDVFRMNNSAVRDVPVCKDVKELVDFSSFMYAKTGGLFNPAIYPLVREWGFTTEQYEVVGKTRIEALLPLTDFSKMRVFSAESGASQFVARLPAGMQVDFGGIAKGYAADKAAGILSSRGIKSALLDLGGNIHALGTKTDGSPWTIAVRCPWNPDDAACAVKVESKAVVTSGGYERFFVGDDGKKYIHIFDPRTGSPAESDVESVTVICGKGMYADCLSTSLFVMGKEGAVDFWRKTRDFDFILITKERGIVYSPGLSGSIKLVFPFQSVSVAG</sequence>
<protein>
    <recommendedName>
        <fullName evidence="2 10">FAD:protein FMN transferase</fullName>
        <ecNumber evidence="1 10">2.7.1.180</ecNumber>
    </recommendedName>
    <alternativeName>
        <fullName evidence="8 10">Flavin transferase</fullName>
    </alternativeName>
</protein>
<dbReference type="EC" id="2.7.1.180" evidence="1 10"/>
<comment type="similarity">
    <text evidence="10 12">Belongs to the ApbE family.</text>
</comment>
<reference evidence="13 14" key="1">
    <citation type="submission" date="2011-09" db="EMBL/GenBank/DDBJ databases">
        <title>The draft genome of Treponema saccharophilum DSM 2985.</title>
        <authorList>
            <consortium name="US DOE Joint Genome Institute (JGI-PGF)"/>
            <person name="Lucas S."/>
            <person name="Copeland A."/>
            <person name="Lapidus A."/>
            <person name="Glavina del Rio T."/>
            <person name="Dalin E."/>
            <person name="Tice H."/>
            <person name="Bruce D."/>
            <person name="Goodwin L."/>
            <person name="Pitluck S."/>
            <person name="Peters L."/>
            <person name="Kyrpides N."/>
            <person name="Mavromatis K."/>
            <person name="Ivanova N."/>
            <person name="Markowitz V."/>
            <person name="Cheng J.-F."/>
            <person name="Hugenholtz P."/>
            <person name="Woyke T."/>
            <person name="Wu D."/>
            <person name="Gronow S."/>
            <person name="Wellnitz S."/>
            <person name="Brambilla E."/>
            <person name="Klenk H.-P."/>
            <person name="Eisen J.A."/>
        </authorList>
    </citation>
    <scope>NUCLEOTIDE SEQUENCE [LARGE SCALE GENOMIC DNA]</scope>
    <source>
        <strain evidence="13 14">DSM 2985</strain>
    </source>
</reference>
<dbReference type="PANTHER" id="PTHR30040:SF2">
    <property type="entry name" value="FAD:PROTEIN FMN TRANSFERASE"/>
    <property type="match status" value="1"/>
</dbReference>
<evidence type="ECO:0000256" key="3">
    <source>
        <dbReference type="ARBA" id="ARBA00022630"/>
    </source>
</evidence>
<evidence type="ECO:0000313" key="13">
    <source>
        <dbReference type="EMBL" id="EIC01887.1"/>
    </source>
</evidence>
<keyword evidence="3 10" id="KW-0285">Flavoprotein</keyword>
<keyword evidence="12" id="KW-0997">Cell inner membrane</keyword>
<dbReference type="OrthoDB" id="9778595at2"/>
<keyword evidence="7 10" id="KW-0460">Magnesium</keyword>
<evidence type="ECO:0000256" key="12">
    <source>
        <dbReference type="RuleBase" id="RU363002"/>
    </source>
</evidence>
<evidence type="ECO:0000256" key="10">
    <source>
        <dbReference type="PIRNR" id="PIRNR006268"/>
    </source>
</evidence>
<dbReference type="STRING" id="907348.TresaDRAFT_1639"/>
<evidence type="ECO:0000256" key="8">
    <source>
        <dbReference type="ARBA" id="ARBA00031306"/>
    </source>
</evidence>
<dbReference type="eggNOG" id="COG1477">
    <property type="taxonomic scope" value="Bacteria"/>
</dbReference>
<dbReference type="GO" id="GO:0016740">
    <property type="term" value="F:transferase activity"/>
    <property type="evidence" value="ECO:0007669"/>
    <property type="project" value="UniProtKB-UniRule"/>
</dbReference>
<feature type="signal peptide" evidence="12">
    <location>
        <begin position="1"/>
        <end position="23"/>
    </location>
</feature>
<evidence type="ECO:0000313" key="14">
    <source>
        <dbReference type="Proteomes" id="UP000003571"/>
    </source>
</evidence>
<dbReference type="AlphaFoldDB" id="H7EKI2"/>
<comment type="caution">
    <text evidence="13">The sequence shown here is derived from an EMBL/GenBank/DDBJ whole genome shotgun (WGS) entry which is preliminary data.</text>
</comment>
<keyword evidence="12 13" id="KW-0449">Lipoprotein</keyword>
<feature type="binding site" evidence="11">
    <location>
        <position position="171"/>
    </location>
    <ligand>
        <name>Mg(2+)</name>
        <dbReference type="ChEBI" id="CHEBI:18420"/>
    </ligand>
</feature>
<comment type="catalytic activity">
    <reaction evidence="9 10 12">
        <text>L-threonyl-[protein] + FAD = FMN-L-threonyl-[protein] + AMP + H(+)</text>
        <dbReference type="Rhea" id="RHEA:36847"/>
        <dbReference type="Rhea" id="RHEA-COMP:11060"/>
        <dbReference type="Rhea" id="RHEA-COMP:11061"/>
        <dbReference type="ChEBI" id="CHEBI:15378"/>
        <dbReference type="ChEBI" id="CHEBI:30013"/>
        <dbReference type="ChEBI" id="CHEBI:57692"/>
        <dbReference type="ChEBI" id="CHEBI:74257"/>
        <dbReference type="ChEBI" id="CHEBI:456215"/>
        <dbReference type="EC" id="2.7.1.180"/>
    </reaction>
</comment>
<evidence type="ECO:0000256" key="7">
    <source>
        <dbReference type="ARBA" id="ARBA00022842"/>
    </source>
</evidence>
<dbReference type="SUPFAM" id="SSF143631">
    <property type="entry name" value="ApbE-like"/>
    <property type="match status" value="1"/>
</dbReference>
<proteinExistence type="inferred from homology"/>
<comment type="cofactor">
    <cofactor evidence="11">
        <name>Mg(2+)</name>
        <dbReference type="ChEBI" id="CHEBI:18420"/>
    </cofactor>
    <cofactor evidence="11">
        <name>Mn(2+)</name>
        <dbReference type="ChEBI" id="CHEBI:29035"/>
    </cofactor>
    <text evidence="11">Magnesium. Can also use manganese.</text>
</comment>
<dbReference type="PATRIC" id="fig|907348.3.peg.1400"/>
<dbReference type="GO" id="GO:0005886">
    <property type="term" value="C:plasma membrane"/>
    <property type="evidence" value="ECO:0007669"/>
    <property type="project" value="UniProtKB-SubCell"/>
</dbReference>
<keyword evidence="12" id="KW-0732">Signal</keyword>
<dbReference type="InterPro" id="IPR003374">
    <property type="entry name" value="ApbE-like_sf"/>
</dbReference>
<dbReference type="InterPro" id="IPR024932">
    <property type="entry name" value="ApbE"/>
</dbReference>
<evidence type="ECO:0000256" key="6">
    <source>
        <dbReference type="ARBA" id="ARBA00022827"/>
    </source>
</evidence>
<feature type="binding site" evidence="11">
    <location>
        <position position="289"/>
    </location>
    <ligand>
        <name>Mg(2+)</name>
        <dbReference type="ChEBI" id="CHEBI:18420"/>
    </ligand>
</feature>
<dbReference type="Gene3D" id="3.10.520.10">
    <property type="entry name" value="ApbE-like domains"/>
    <property type="match status" value="1"/>
</dbReference>
<keyword evidence="12" id="KW-0472">Membrane</keyword>